<evidence type="ECO:0000256" key="1">
    <source>
        <dbReference type="SAM" id="MobiDB-lite"/>
    </source>
</evidence>
<evidence type="ECO:0000256" key="2">
    <source>
        <dbReference type="SAM" id="SignalP"/>
    </source>
</evidence>
<name>A0ABR8NJR3_9MICO</name>
<reference evidence="3 4" key="1">
    <citation type="submission" date="2020-09" db="EMBL/GenBank/DDBJ databases">
        <title>Isolation and identification of active actinomycetes.</title>
        <authorList>
            <person name="Li X."/>
        </authorList>
    </citation>
    <scope>NUCLEOTIDE SEQUENCE [LARGE SCALE GENOMIC DNA]</scope>
    <source>
        <strain evidence="3 4">NEAU-LLC</strain>
    </source>
</reference>
<keyword evidence="4" id="KW-1185">Reference proteome</keyword>
<comment type="caution">
    <text evidence="3">The sequence shown here is derived from an EMBL/GenBank/DDBJ whole genome shotgun (WGS) entry which is preliminary data.</text>
</comment>
<evidence type="ECO:0000313" key="4">
    <source>
        <dbReference type="Proteomes" id="UP000598426"/>
    </source>
</evidence>
<gene>
    <name evidence="3" type="ORF">IF188_04220</name>
</gene>
<dbReference type="RefSeq" id="WP_191170540.1">
    <property type="nucleotide sequence ID" value="NZ_JACXZS010000002.1"/>
</dbReference>
<keyword evidence="2" id="KW-0732">Signal</keyword>
<feature type="region of interest" description="Disordered" evidence="1">
    <location>
        <begin position="122"/>
        <end position="142"/>
    </location>
</feature>
<accession>A0ABR8NJR3</accession>
<dbReference type="Proteomes" id="UP000598426">
    <property type="component" value="Unassembled WGS sequence"/>
</dbReference>
<feature type="chain" id="PRO_5045243287" evidence="2">
    <location>
        <begin position="19"/>
        <end position="184"/>
    </location>
</feature>
<protein>
    <submittedName>
        <fullName evidence="3">Uncharacterized protein</fullName>
    </submittedName>
</protein>
<organism evidence="3 4">
    <name type="scientific">Microbacterium helvum</name>
    <dbReference type="NCBI Taxonomy" id="2773713"/>
    <lineage>
        <taxon>Bacteria</taxon>
        <taxon>Bacillati</taxon>
        <taxon>Actinomycetota</taxon>
        <taxon>Actinomycetes</taxon>
        <taxon>Micrococcales</taxon>
        <taxon>Microbacteriaceae</taxon>
        <taxon>Microbacterium</taxon>
    </lineage>
</organism>
<evidence type="ECO:0000313" key="3">
    <source>
        <dbReference type="EMBL" id="MBD3940908.1"/>
    </source>
</evidence>
<feature type="compositionally biased region" description="Low complexity" evidence="1">
    <location>
        <begin position="133"/>
        <end position="142"/>
    </location>
</feature>
<feature type="compositionally biased region" description="Polar residues" evidence="1">
    <location>
        <begin position="122"/>
        <end position="132"/>
    </location>
</feature>
<feature type="signal peptide" evidence="2">
    <location>
        <begin position="1"/>
        <end position="18"/>
    </location>
</feature>
<dbReference type="EMBL" id="JACXZS010000002">
    <property type="protein sequence ID" value="MBD3940908.1"/>
    <property type="molecule type" value="Genomic_DNA"/>
</dbReference>
<sequence>MGTVRRIALSMTAPTVLALCTACSASVAPPPEAVGDDYPGTCMPPELSWPSDFLESLPGESAAVGGSVVGLRLEYVDSEWMWRIRSADTREDAFGERVDDPSFGRESLVDVRTLEILSTQETELTDAEQQPTGSSAVGAAMSSGEQWPSPLIVEMTRVMEDGTPKWRITTCDTATNEQSVMTLD</sequence>
<proteinExistence type="predicted"/>